<dbReference type="Gene3D" id="3.40.1580.10">
    <property type="entry name" value="SMI1/KNR4-like"/>
    <property type="match status" value="1"/>
</dbReference>
<proteinExistence type="predicted"/>
<dbReference type="SMART" id="SM00860">
    <property type="entry name" value="SMI1_KNR4"/>
    <property type="match status" value="1"/>
</dbReference>
<sequence>MPYKNDFQIMNNQLDNIKAKLEKLRQLDTNLELFGSEKHRYILNPTVQIDVIKQFEAKHKITLPSDYVAFLTTLGNGGAGPFYGLEPLENAVLDDLDYKHKGSVLNPSKPFPHTDAWNMEFEPTVSEDENQEENDRQYEEFTNLYFDREQINGVIAICNYGCGISLNLVVNGREYGNVWTDDRGNDGGIYPTIQLGEKNKIKFLDWYELWLDKSIAEMTLKFDTKENTTIGVKKPWWKIW</sequence>
<dbReference type="RefSeq" id="WP_283381054.1">
    <property type="nucleotide sequence ID" value="NZ_JASHIE010000003.1"/>
</dbReference>
<keyword evidence="3" id="KW-1185">Reference proteome</keyword>
<protein>
    <submittedName>
        <fullName evidence="2">SMI1/KNR4 family protein</fullName>
    </submittedName>
</protein>
<name>A0ABT6YYW1_9BACT</name>
<accession>A0ABT6YYW1</accession>
<dbReference type="SUPFAM" id="SSF160631">
    <property type="entry name" value="SMI1/KNR4-like"/>
    <property type="match status" value="1"/>
</dbReference>
<reference evidence="2 3" key="1">
    <citation type="submission" date="2023-05" db="EMBL/GenBank/DDBJ databases">
        <title>Novel species of genus Flectobacillus isolated from stream in China.</title>
        <authorList>
            <person name="Lu H."/>
        </authorList>
    </citation>
    <scope>NUCLEOTIDE SEQUENCE [LARGE SCALE GENOMIC DNA]</scope>
    <source>
        <strain evidence="2 3">LFS242W</strain>
    </source>
</reference>
<dbReference type="Pfam" id="PF09346">
    <property type="entry name" value="SMI1_KNR4"/>
    <property type="match status" value="1"/>
</dbReference>
<dbReference type="Proteomes" id="UP001225761">
    <property type="component" value="Unassembled WGS sequence"/>
</dbReference>
<feature type="domain" description="Knr4/Smi1-like" evidence="1">
    <location>
        <begin position="46"/>
        <end position="213"/>
    </location>
</feature>
<dbReference type="EMBL" id="JASHIE010000003">
    <property type="protein sequence ID" value="MDI9874062.1"/>
    <property type="molecule type" value="Genomic_DNA"/>
</dbReference>
<evidence type="ECO:0000259" key="1">
    <source>
        <dbReference type="SMART" id="SM00860"/>
    </source>
</evidence>
<comment type="caution">
    <text evidence="2">The sequence shown here is derived from an EMBL/GenBank/DDBJ whole genome shotgun (WGS) entry which is preliminary data.</text>
</comment>
<dbReference type="InterPro" id="IPR018958">
    <property type="entry name" value="Knr4/Smi1-like_dom"/>
</dbReference>
<organism evidence="2 3">
    <name type="scientific">Flectobacillus rivi</name>
    <dbReference type="NCBI Taxonomy" id="2984209"/>
    <lineage>
        <taxon>Bacteria</taxon>
        <taxon>Pseudomonadati</taxon>
        <taxon>Bacteroidota</taxon>
        <taxon>Cytophagia</taxon>
        <taxon>Cytophagales</taxon>
        <taxon>Flectobacillaceae</taxon>
        <taxon>Flectobacillus</taxon>
    </lineage>
</organism>
<evidence type="ECO:0000313" key="3">
    <source>
        <dbReference type="Proteomes" id="UP001225761"/>
    </source>
</evidence>
<gene>
    <name evidence="2" type="ORF">QM481_05955</name>
</gene>
<evidence type="ECO:0000313" key="2">
    <source>
        <dbReference type="EMBL" id="MDI9874062.1"/>
    </source>
</evidence>
<dbReference type="InterPro" id="IPR037883">
    <property type="entry name" value="Knr4/Smi1-like_sf"/>
</dbReference>